<accession>A0A3E2GUM2</accession>
<evidence type="ECO:0000256" key="5">
    <source>
        <dbReference type="ARBA" id="ARBA00022989"/>
    </source>
</evidence>
<keyword evidence="12" id="KW-1185">Reference proteome</keyword>
<keyword evidence="6 9" id="KW-0472">Membrane</keyword>
<dbReference type="Pfam" id="PF00083">
    <property type="entry name" value="Sugar_tr"/>
    <property type="match status" value="1"/>
</dbReference>
<dbReference type="PANTHER" id="PTHR48022">
    <property type="entry name" value="PLASTIDIC GLUCOSE TRANSPORTER 4"/>
    <property type="match status" value="1"/>
</dbReference>
<feature type="transmembrane region" description="Helical" evidence="9">
    <location>
        <begin position="215"/>
        <end position="236"/>
    </location>
</feature>
<feature type="transmembrane region" description="Helical" evidence="9">
    <location>
        <begin position="192"/>
        <end position="209"/>
    </location>
</feature>
<feature type="transmembrane region" description="Helical" evidence="9">
    <location>
        <begin position="345"/>
        <end position="365"/>
    </location>
</feature>
<dbReference type="InterPro" id="IPR020846">
    <property type="entry name" value="MFS_dom"/>
</dbReference>
<feature type="transmembrane region" description="Helical" evidence="9">
    <location>
        <begin position="370"/>
        <end position="390"/>
    </location>
</feature>
<reference evidence="11 12" key="1">
    <citation type="submission" date="2018-05" db="EMBL/GenBank/DDBJ databases">
        <title>Draft genome sequence of Scytalidium lignicola DSM 105466, a ubiquitous saprotrophic fungus.</title>
        <authorList>
            <person name="Buettner E."/>
            <person name="Gebauer A.M."/>
            <person name="Hofrichter M."/>
            <person name="Liers C."/>
            <person name="Kellner H."/>
        </authorList>
    </citation>
    <scope>NUCLEOTIDE SEQUENCE [LARGE SCALE GENOMIC DNA]</scope>
    <source>
        <strain evidence="11 12">DSM 105466</strain>
    </source>
</reference>
<dbReference type="InterPro" id="IPR003663">
    <property type="entry name" value="Sugar/inositol_transpt"/>
</dbReference>
<evidence type="ECO:0000256" key="6">
    <source>
        <dbReference type="ARBA" id="ARBA00023136"/>
    </source>
</evidence>
<feature type="transmembrane region" description="Helical" evidence="9">
    <location>
        <begin position="156"/>
        <end position="180"/>
    </location>
</feature>
<dbReference type="PANTHER" id="PTHR48022:SF5">
    <property type="entry name" value="ALPHA-GLUCOSIDES PERMEASE MPH2-RELATED"/>
    <property type="match status" value="1"/>
</dbReference>
<feature type="non-terminal residue" evidence="11">
    <location>
        <position position="1"/>
    </location>
</feature>
<dbReference type="Proteomes" id="UP000258309">
    <property type="component" value="Unassembled WGS sequence"/>
</dbReference>
<evidence type="ECO:0000256" key="8">
    <source>
        <dbReference type="RuleBase" id="RU003346"/>
    </source>
</evidence>
<dbReference type="PROSITE" id="PS00217">
    <property type="entry name" value="SUGAR_TRANSPORT_2"/>
    <property type="match status" value="1"/>
</dbReference>
<dbReference type="GO" id="GO:0016020">
    <property type="term" value="C:membrane"/>
    <property type="evidence" value="ECO:0007669"/>
    <property type="project" value="UniProtKB-SubCell"/>
</dbReference>
<evidence type="ECO:0000256" key="1">
    <source>
        <dbReference type="ARBA" id="ARBA00004141"/>
    </source>
</evidence>
<comment type="similarity">
    <text evidence="2 8">Belongs to the major facilitator superfamily. Sugar transporter (TC 2.A.1.1) family.</text>
</comment>
<keyword evidence="5 9" id="KW-1133">Transmembrane helix</keyword>
<dbReference type="GO" id="GO:0000023">
    <property type="term" value="P:maltose metabolic process"/>
    <property type="evidence" value="ECO:0007669"/>
    <property type="project" value="UniProtKB-KW"/>
</dbReference>
<comment type="caution">
    <text evidence="11">The sequence shown here is derived from an EMBL/GenBank/DDBJ whole genome shotgun (WGS) entry which is preliminary data.</text>
</comment>
<dbReference type="InterPro" id="IPR050360">
    <property type="entry name" value="MFS_Sugar_Transporters"/>
</dbReference>
<gene>
    <name evidence="11" type="ORF">B7463_g11614</name>
</gene>
<dbReference type="SUPFAM" id="SSF103473">
    <property type="entry name" value="MFS general substrate transporter"/>
    <property type="match status" value="1"/>
</dbReference>
<feature type="non-terminal residue" evidence="11">
    <location>
        <position position="528"/>
    </location>
</feature>
<feature type="transmembrane region" description="Helical" evidence="9">
    <location>
        <begin position="307"/>
        <end position="325"/>
    </location>
</feature>
<feature type="domain" description="Major facilitator superfamily (MFS) profile" evidence="10">
    <location>
        <begin position="49"/>
        <end position="493"/>
    </location>
</feature>
<dbReference type="FunFam" id="1.20.1250.20:FF:000078">
    <property type="entry name" value="MFS maltose transporter, putative"/>
    <property type="match status" value="1"/>
</dbReference>
<keyword evidence="7" id="KW-0462">Maltose metabolism</keyword>
<feature type="transmembrane region" description="Helical" evidence="9">
    <location>
        <begin position="396"/>
        <end position="416"/>
    </location>
</feature>
<protein>
    <recommendedName>
        <fullName evidence="10">Major facilitator superfamily (MFS) profile domain-containing protein</fullName>
    </recommendedName>
</protein>
<evidence type="ECO:0000256" key="7">
    <source>
        <dbReference type="ARBA" id="ARBA00026248"/>
    </source>
</evidence>
<dbReference type="Gene3D" id="1.20.1250.20">
    <property type="entry name" value="MFS general substrate transporter like domains"/>
    <property type="match status" value="1"/>
</dbReference>
<dbReference type="OrthoDB" id="6612291at2759"/>
<keyword evidence="4 9" id="KW-0812">Transmembrane</keyword>
<feature type="transmembrane region" description="Helical" evidence="9">
    <location>
        <begin position="126"/>
        <end position="144"/>
    </location>
</feature>
<keyword evidence="3 8" id="KW-0813">Transport</keyword>
<evidence type="ECO:0000256" key="3">
    <source>
        <dbReference type="ARBA" id="ARBA00022448"/>
    </source>
</evidence>
<dbReference type="OMA" id="RAYSTYF"/>
<dbReference type="InterPro" id="IPR036259">
    <property type="entry name" value="MFS_trans_sf"/>
</dbReference>
<evidence type="ECO:0000256" key="2">
    <source>
        <dbReference type="ARBA" id="ARBA00010992"/>
    </source>
</evidence>
<evidence type="ECO:0000313" key="11">
    <source>
        <dbReference type="EMBL" id="RFU24727.1"/>
    </source>
</evidence>
<evidence type="ECO:0000259" key="10">
    <source>
        <dbReference type="PROSITE" id="PS50850"/>
    </source>
</evidence>
<dbReference type="NCBIfam" id="TIGR00879">
    <property type="entry name" value="SP"/>
    <property type="match status" value="1"/>
</dbReference>
<dbReference type="InterPro" id="IPR005829">
    <property type="entry name" value="Sugar_transporter_CS"/>
</dbReference>
<evidence type="ECO:0000256" key="9">
    <source>
        <dbReference type="SAM" id="Phobius"/>
    </source>
</evidence>
<evidence type="ECO:0000256" key="4">
    <source>
        <dbReference type="ARBA" id="ARBA00022692"/>
    </source>
</evidence>
<feature type="transmembrane region" description="Helical" evidence="9">
    <location>
        <begin position="471"/>
        <end position="489"/>
    </location>
</feature>
<dbReference type="AlphaFoldDB" id="A0A3E2GUM2"/>
<comment type="subcellular location">
    <subcellularLocation>
        <location evidence="1">Membrane</location>
        <topology evidence="1">Multi-pass membrane protein</topology>
    </subcellularLocation>
</comment>
<evidence type="ECO:0000313" key="12">
    <source>
        <dbReference type="Proteomes" id="UP000258309"/>
    </source>
</evidence>
<dbReference type="PROSITE" id="PS50850">
    <property type="entry name" value="MFS"/>
    <property type="match status" value="1"/>
</dbReference>
<proteinExistence type="inferred from homology"/>
<name>A0A3E2GUM2_SCYLI</name>
<organism evidence="11 12">
    <name type="scientific">Scytalidium lignicola</name>
    <name type="common">Hyphomycete</name>
    <dbReference type="NCBI Taxonomy" id="5539"/>
    <lineage>
        <taxon>Eukaryota</taxon>
        <taxon>Fungi</taxon>
        <taxon>Dikarya</taxon>
        <taxon>Ascomycota</taxon>
        <taxon>Pezizomycotina</taxon>
        <taxon>Leotiomycetes</taxon>
        <taxon>Leotiomycetes incertae sedis</taxon>
        <taxon>Scytalidium</taxon>
    </lineage>
</organism>
<sequence>MDTLMKSKGSDEPQIIPSELVLDVEDATNKDHELTILQAFKIYPKAVAWSAVLSASCIMDGYDTKLIGSLFAQPAFCKAYGELQPDGTYQITAAWQSGLNNGSNCGQMIGLCFAGFLTERFGFRKTMIATLLVIPCIIFIQFFAPNLTVLEVGQILLGIPLGVFETITCVYAVEVAPTCLRGILTSWVSQNWVIGQLISAIVLRAVLYLKSSWAYRIPFAIQWFWAVLIFIAVLFAPESPWWLVRQHRPEEAKVALRRLTSGNSATDFSLQQTLTLMELTLANERKLNPSTTFAACFKGTDLRRTMIVIGCYCMQIISGTTLRAYSTYFFEQAGLSTEQAFNMSIVTYVLEFVGTVIAWFLMPYVGRRTLFLWGLSTITAIFFTLGGLGVPQSTTTLSWAIASLLIACGFVGYLCMEPAIFAVVSEIPSSLLRSKSVAIARFSYAALNIGATVLTSYQLNPSAWGWGAKSGFFWGVSCMSGIFFTYFFVPEAKDRTVAELDLLFEKGVSARKFASTQVHAAEVAERAH</sequence>
<dbReference type="InterPro" id="IPR005828">
    <property type="entry name" value="MFS_sugar_transport-like"/>
</dbReference>
<feature type="transmembrane region" description="Helical" evidence="9">
    <location>
        <begin position="437"/>
        <end position="459"/>
    </location>
</feature>
<dbReference type="GO" id="GO:0005351">
    <property type="term" value="F:carbohydrate:proton symporter activity"/>
    <property type="evidence" value="ECO:0007669"/>
    <property type="project" value="TreeGrafter"/>
</dbReference>
<dbReference type="EMBL" id="NCSJ02000409">
    <property type="protein sequence ID" value="RFU24727.1"/>
    <property type="molecule type" value="Genomic_DNA"/>
</dbReference>